<evidence type="ECO:0000256" key="4">
    <source>
        <dbReference type="ARBA" id="ARBA00022692"/>
    </source>
</evidence>
<feature type="transmembrane region" description="Helical" evidence="7">
    <location>
        <begin position="98"/>
        <end position="116"/>
    </location>
</feature>
<evidence type="ECO:0000256" key="1">
    <source>
        <dbReference type="ARBA" id="ARBA00004651"/>
    </source>
</evidence>
<keyword evidence="5 7" id="KW-1133">Transmembrane helix</keyword>
<keyword evidence="3" id="KW-1003">Cell membrane</keyword>
<dbReference type="InterPro" id="IPR000515">
    <property type="entry name" value="MetI-like"/>
</dbReference>
<evidence type="ECO:0000259" key="8">
    <source>
        <dbReference type="PROSITE" id="PS50928"/>
    </source>
</evidence>
<dbReference type="AlphaFoldDB" id="A0A4Q4GUF1"/>
<keyword evidence="2 7" id="KW-0813">Transport</keyword>
<keyword evidence="10" id="KW-1185">Reference proteome</keyword>
<keyword evidence="6 7" id="KW-0472">Membrane</keyword>
<evidence type="ECO:0000256" key="6">
    <source>
        <dbReference type="ARBA" id="ARBA00023136"/>
    </source>
</evidence>
<feature type="transmembrane region" description="Helical" evidence="7">
    <location>
        <begin position="67"/>
        <end position="86"/>
    </location>
</feature>
<dbReference type="PANTHER" id="PTHR30151:SF38">
    <property type="entry name" value="ALIPHATIC SULFONATES TRANSPORT PERMEASE PROTEIN SSUC-RELATED"/>
    <property type="match status" value="1"/>
</dbReference>
<evidence type="ECO:0000256" key="2">
    <source>
        <dbReference type="ARBA" id="ARBA00022448"/>
    </source>
</evidence>
<dbReference type="GO" id="GO:0055085">
    <property type="term" value="P:transmembrane transport"/>
    <property type="evidence" value="ECO:0007669"/>
    <property type="project" value="InterPro"/>
</dbReference>
<dbReference type="RefSeq" id="WP_130074855.1">
    <property type="nucleotide sequence ID" value="NZ_CP048659.1"/>
</dbReference>
<dbReference type="EMBL" id="CP048659">
    <property type="protein sequence ID" value="QOW44583.1"/>
    <property type="molecule type" value="Genomic_DNA"/>
</dbReference>
<feature type="transmembrane region" description="Helical" evidence="7">
    <location>
        <begin position="122"/>
        <end position="141"/>
    </location>
</feature>
<gene>
    <name evidence="9" type="ORF">G0028_00945</name>
</gene>
<comment type="subcellular location">
    <subcellularLocation>
        <location evidence="1 7">Cell membrane</location>
        <topology evidence="1 7">Multi-pass membrane protein</topology>
    </subcellularLocation>
</comment>
<dbReference type="GO" id="GO:0005886">
    <property type="term" value="C:plasma membrane"/>
    <property type="evidence" value="ECO:0007669"/>
    <property type="project" value="UniProtKB-SubCell"/>
</dbReference>
<dbReference type="Pfam" id="PF00528">
    <property type="entry name" value="BPD_transp_1"/>
    <property type="match status" value="1"/>
</dbReference>
<evidence type="ECO:0000256" key="3">
    <source>
        <dbReference type="ARBA" id="ARBA00022475"/>
    </source>
</evidence>
<sequence>MKKIDLRAWVIPLILLFIWTVVSNKNWVDRALLPLPQDVWQVFLDSWQSKELFENIAYSLLRNTTGFIAGGILGAALGLFLGLNIWADRFFSPTLNAIKHVAVFAWIPLMIMWFGNGELSKIIFIALVVFYPVFFNTYDGVKNVSEKNKEVAQIFQLSRSTRFFKVILPSAAPSIFAGLNIALVFSWVATIGAEYFFVAAPGVVNPILDGQNLFQMETVLYGMSIIALVGLVFSKIAQYFENYNLRWRQGTHK</sequence>
<dbReference type="OrthoDB" id="5298727at2"/>
<evidence type="ECO:0000313" key="10">
    <source>
        <dbReference type="Proteomes" id="UP000593966"/>
    </source>
</evidence>
<keyword evidence="4 7" id="KW-0812">Transmembrane</keyword>
<evidence type="ECO:0000256" key="7">
    <source>
        <dbReference type="RuleBase" id="RU363032"/>
    </source>
</evidence>
<evidence type="ECO:0000313" key="9">
    <source>
        <dbReference type="EMBL" id="QOW44583.1"/>
    </source>
</evidence>
<reference evidence="9 10" key="1">
    <citation type="submission" date="2020-02" db="EMBL/GenBank/DDBJ databases">
        <title>Tigecycline-resistant Acinetobacter species from pigs and migratory birds.</title>
        <authorList>
            <person name="Chen C."/>
            <person name="Sun J."/>
            <person name="Liao X.-P."/>
            <person name="Liu Y.-H."/>
        </authorList>
    </citation>
    <scope>NUCLEOTIDE SEQUENCE [LARGE SCALE GENOMIC DNA]</scope>
    <source>
        <strain evidence="9 10">YH12207_T</strain>
    </source>
</reference>
<dbReference type="PANTHER" id="PTHR30151">
    <property type="entry name" value="ALKANE SULFONATE ABC TRANSPORTER-RELATED, MEMBRANE SUBUNIT"/>
    <property type="match status" value="1"/>
</dbReference>
<accession>A0A4Q4GUF1</accession>
<evidence type="ECO:0000256" key="5">
    <source>
        <dbReference type="ARBA" id="ARBA00022989"/>
    </source>
</evidence>
<feature type="transmembrane region" description="Helical" evidence="7">
    <location>
        <begin position="162"/>
        <end position="188"/>
    </location>
</feature>
<proteinExistence type="inferred from homology"/>
<feature type="domain" description="ABC transmembrane type-1" evidence="8">
    <location>
        <begin position="56"/>
        <end position="237"/>
    </location>
</feature>
<dbReference type="Gene3D" id="1.10.3720.10">
    <property type="entry name" value="MetI-like"/>
    <property type="match status" value="1"/>
</dbReference>
<protein>
    <submittedName>
        <fullName evidence="9">ABC transporter permease</fullName>
    </submittedName>
</protein>
<dbReference type="CDD" id="cd06261">
    <property type="entry name" value="TM_PBP2"/>
    <property type="match status" value="1"/>
</dbReference>
<dbReference type="Proteomes" id="UP000593966">
    <property type="component" value="Chromosome"/>
</dbReference>
<comment type="similarity">
    <text evidence="7">Belongs to the binding-protein-dependent transport system permease family.</text>
</comment>
<feature type="transmembrane region" description="Helical" evidence="7">
    <location>
        <begin position="219"/>
        <end position="240"/>
    </location>
</feature>
<dbReference type="PROSITE" id="PS50928">
    <property type="entry name" value="ABC_TM1"/>
    <property type="match status" value="1"/>
</dbReference>
<name>A0A4Q4GUF1_9GAMM</name>
<organism evidence="9 10">
    <name type="scientific">Acinetobacter piscicola</name>
    <dbReference type="NCBI Taxonomy" id="2006115"/>
    <lineage>
        <taxon>Bacteria</taxon>
        <taxon>Pseudomonadati</taxon>
        <taxon>Pseudomonadota</taxon>
        <taxon>Gammaproteobacteria</taxon>
        <taxon>Moraxellales</taxon>
        <taxon>Moraxellaceae</taxon>
        <taxon>Acinetobacter</taxon>
    </lineage>
</organism>
<dbReference type="InterPro" id="IPR035906">
    <property type="entry name" value="MetI-like_sf"/>
</dbReference>
<dbReference type="SUPFAM" id="SSF161098">
    <property type="entry name" value="MetI-like"/>
    <property type="match status" value="1"/>
</dbReference>